<name>A0ABU7NCP3_PSEVI</name>
<dbReference type="InterPro" id="IPR054452">
    <property type="entry name" value="mSLOG_dom"/>
</dbReference>
<accession>A0ABU7NCP3</accession>
<evidence type="ECO:0000313" key="3">
    <source>
        <dbReference type="EMBL" id="MEE4042713.1"/>
    </source>
</evidence>
<dbReference type="InterPro" id="IPR025475">
    <property type="entry name" value="DUF4326"/>
</dbReference>
<comment type="caution">
    <text evidence="3">The sequence shown here is derived from an EMBL/GenBank/DDBJ whole genome shotgun (WGS) entry which is preliminary data.</text>
</comment>
<evidence type="ECO:0000259" key="1">
    <source>
        <dbReference type="Pfam" id="PF14216"/>
    </source>
</evidence>
<feature type="domain" description="DUF4326" evidence="1">
    <location>
        <begin position="105"/>
        <end position="183"/>
    </location>
</feature>
<feature type="domain" description="Minimal SLOG" evidence="2">
    <location>
        <begin position="1"/>
        <end position="104"/>
    </location>
</feature>
<dbReference type="EMBL" id="JAZEIP010000050">
    <property type="protein sequence ID" value="MEE4042713.1"/>
    <property type="molecule type" value="Genomic_DNA"/>
</dbReference>
<organism evidence="3 4">
    <name type="scientific">Pseudomonas viridiflava</name>
    <name type="common">Phytomonas viridiflava</name>
    <dbReference type="NCBI Taxonomy" id="33069"/>
    <lineage>
        <taxon>Bacteria</taxon>
        <taxon>Pseudomonadati</taxon>
        <taxon>Pseudomonadota</taxon>
        <taxon>Gammaproteobacteria</taxon>
        <taxon>Pseudomonadales</taxon>
        <taxon>Pseudomonadaceae</taxon>
        <taxon>Pseudomonas</taxon>
    </lineage>
</organism>
<proteinExistence type="predicted"/>
<gene>
    <name evidence="3" type="ORF">V2I87_21690</name>
</gene>
<evidence type="ECO:0000259" key="2">
    <source>
        <dbReference type="Pfam" id="PF22565"/>
    </source>
</evidence>
<dbReference type="Proteomes" id="UP001343600">
    <property type="component" value="Unassembled WGS sequence"/>
</dbReference>
<evidence type="ECO:0000313" key="4">
    <source>
        <dbReference type="Proteomes" id="UP001343600"/>
    </source>
</evidence>
<keyword evidence="4" id="KW-1185">Reference proteome</keyword>
<sequence length="193" mass="22062">MKIAFVVYPAEFLCYTKFERKLRRILGSSEFRIAYHEDFNGYITKFCEAYGISAQVFSTAEQAINESTHAVFFEDRDSYFTMKQQVFDLGIKYRTIVLDLTVVVNKDRGDEYEVYVGRGTIWGNPYQMGVDGDRDEVIRKFKYDFDNGLLKASADFEKNLGIVRGKTIACHCKPAACHGDVIASYLNSIDDGK</sequence>
<dbReference type="Pfam" id="PF22565">
    <property type="entry name" value="mSLOG"/>
    <property type="match status" value="1"/>
</dbReference>
<reference evidence="3 4" key="1">
    <citation type="submission" date="2024-01" db="EMBL/GenBank/DDBJ databases">
        <title>Characterization of Pseudomonas viridiflava in Georgia, USA.</title>
        <authorList>
            <person name="Zhao M."/>
            <person name="Dutta B."/>
        </authorList>
    </citation>
    <scope>NUCLEOTIDE SEQUENCE [LARGE SCALE GENOMIC DNA]</scope>
    <source>
        <strain evidence="3 4">21GA0539</strain>
    </source>
</reference>
<protein>
    <submittedName>
        <fullName evidence="3">DUF4326 domain-containing protein</fullName>
    </submittedName>
</protein>
<dbReference type="RefSeq" id="WP_122585418.1">
    <property type="nucleotide sequence ID" value="NZ_JAZEHU010000007.1"/>
</dbReference>
<dbReference type="Pfam" id="PF14216">
    <property type="entry name" value="DUF4326"/>
    <property type="match status" value="1"/>
</dbReference>